<protein>
    <submittedName>
        <fullName evidence="1">DUF3046 domain-containing protein</fullName>
    </submittedName>
</protein>
<evidence type="ECO:0000313" key="2">
    <source>
        <dbReference type="Proteomes" id="UP001442841"/>
    </source>
</evidence>
<keyword evidence="2" id="KW-1185">Reference proteome</keyword>
<reference evidence="1 2" key="1">
    <citation type="submission" date="2024-04" db="EMBL/GenBank/DDBJ databases">
        <title>Isolation of an actinomycete strain from pig manure.</title>
        <authorList>
            <person name="Gong T."/>
            <person name="Yu Z."/>
            <person name="An M."/>
            <person name="Wei C."/>
            <person name="Yang W."/>
            <person name="Liu L."/>
        </authorList>
    </citation>
    <scope>NUCLEOTIDE SEQUENCE [LARGE SCALE GENOMIC DNA]</scope>
    <source>
        <strain evidence="1 2">ZF39</strain>
    </source>
</reference>
<dbReference type="InterPro" id="IPR021408">
    <property type="entry name" value="DUF3046"/>
</dbReference>
<sequence length="64" mass="7074">MRETELWARMTKQLGSAYAQVWADQTSLAGLGNRTVREALGAGVPCKTIWRAVWAALELPASER</sequence>
<dbReference type="Proteomes" id="UP001442841">
    <property type="component" value="Chromosome"/>
</dbReference>
<proteinExistence type="predicted"/>
<gene>
    <name evidence="1" type="ORF">AADG42_11835</name>
</gene>
<dbReference type="Pfam" id="PF11248">
    <property type="entry name" value="DUF3046"/>
    <property type="match status" value="1"/>
</dbReference>
<organism evidence="1 2">
    <name type="scientific">Ammonicoccus fulvus</name>
    <dbReference type="NCBI Taxonomy" id="3138240"/>
    <lineage>
        <taxon>Bacteria</taxon>
        <taxon>Bacillati</taxon>
        <taxon>Actinomycetota</taxon>
        <taxon>Actinomycetes</taxon>
        <taxon>Propionibacteriales</taxon>
        <taxon>Propionibacteriaceae</taxon>
        <taxon>Ammonicoccus</taxon>
    </lineage>
</organism>
<dbReference type="EMBL" id="CP154795">
    <property type="protein sequence ID" value="XAN07966.1"/>
    <property type="molecule type" value="Genomic_DNA"/>
</dbReference>
<accession>A0ABZ3FPH2</accession>
<dbReference type="RefSeq" id="WP_425309421.1">
    <property type="nucleotide sequence ID" value="NZ_CP154795.1"/>
</dbReference>
<evidence type="ECO:0000313" key="1">
    <source>
        <dbReference type="EMBL" id="XAN07966.1"/>
    </source>
</evidence>
<name>A0ABZ3FPH2_9ACTN</name>